<evidence type="ECO:0000313" key="3">
    <source>
        <dbReference type="EMBL" id="KAG2655780.1"/>
    </source>
</evidence>
<keyword evidence="4" id="KW-1185">Reference proteome</keyword>
<evidence type="ECO:0008006" key="5">
    <source>
        <dbReference type="Google" id="ProtNLM"/>
    </source>
</evidence>
<proteinExistence type="predicted"/>
<evidence type="ECO:0000313" key="4">
    <source>
        <dbReference type="Proteomes" id="UP000823388"/>
    </source>
</evidence>
<organism evidence="3 4">
    <name type="scientific">Panicum virgatum</name>
    <name type="common">Blackwell switchgrass</name>
    <dbReference type="NCBI Taxonomy" id="38727"/>
    <lineage>
        <taxon>Eukaryota</taxon>
        <taxon>Viridiplantae</taxon>
        <taxon>Streptophyta</taxon>
        <taxon>Embryophyta</taxon>
        <taxon>Tracheophyta</taxon>
        <taxon>Spermatophyta</taxon>
        <taxon>Magnoliopsida</taxon>
        <taxon>Liliopsida</taxon>
        <taxon>Poales</taxon>
        <taxon>Poaceae</taxon>
        <taxon>PACMAD clade</taxon>
        <taxon>Panicoideae</taxon>
        <taxon>Panicodae</taxon>
        <taxon>Paniceae</taxon>
        <taxon>Panicinae</taxon>
        <taxon>Panicum</taxon>
        <taxon>Panicum sect. Hiantes</taxon>
    </lineage>
</organism>
<protein>
    <recommendedName>
        <fullName evidence="5">Secreted protein</fullName>
    </recommendedName>
</protein>
<dbReference type="AlphaFoldDB" id="A0A8T0X6P8"/>
<feature type="signal peptide" evidence="2">
    <location>
        <begin position="1"/>
        <end position="19"/>
    </location>
</feature>
<sequence length="148" mass="16102">MSCSIQSVVLLPLLIAMRAQLALFCQPLGPLLARTRAAVLGQRWHPDRLSDARARGTRAARSLQPKRLARGMRRPAAAPTAQRATRRSPSSHAHRPARRRPIAPDSFPSAPHAARSPPRQPASSPNGQRPARSREEPPLGLTEEATAK</sequence>
<dbReference type="Proteomes" id="UP000823388">
    <property type="component" value="Chromosome 1K"/>
</dbReference>
<gene>
    <name evidence="3" type="ORF">PVAP13_1KG037177</name>
</gene>
<keyword evidence="2" id="KW-0732">Signal</keyword>
<feature type="compositionally biased region" description="Basic and acidic residues" evidence="1">
    <location>
        <begin position="45"/>
        <end position="54"/>
    </location>
</feature>
<reference evidence="3" key="1">
    <citation type="submission" date="2020-05" db="EMBL/GenBank/DDBJ databases">
        <title>WGS assembly of Panicum virgatum.</title>
        <authorList>
            <person name="Lovell J.T."/>
            <person name="Jenkins J."/>
            <person name="Shu S."/>
            <person name="Juenger T.E."/>
            <person name="Schmutz J."/>
        </authorList>
    </citation>
    <scope>NUCLEOTIDE SEQUENCE</scope>
    <source>
        <strain evidence="3">AP13</strain>
    </source>
</reference>
<dbReference type="EMBL" id="CM029037">
    <property type="protein sequence ID" value="KAG2655780.1"/>
    <property type="molecule type" value="Genomic_DNA"/>
</dbReference>
<feature type="chain" id="PRO_5035947957" description="Secreted protein" evidence="2">
    <location>
        <begin position="20"/>
        <end position="148"/>
    </location>
</feature>
<evidence type="ECO:0000256" key="2">
    <source>
        <dbReference type="SAM" id="SignalP"/>
    </source>
</evidence>
<evidence type="ECO:0000256" key="1">
    <source>
        <dbReference type="SAM" id="MobiDB-lite"/>
    </source>
</evidence>
<accession>A0A8T0X6P8</accession>
<feature type="compositionally biased region" description="Low complexity" evidence="1">
    <location>
        <begin position="74"/>
        <end position="91"/>
    </location>
</feature>
<name>A0A8T0X6P8_PANVG</name>
<feature type="region of interest" description="Disordered" evidence="1">
    <location>
        <begin position="45"/>
        <end position="148"/>
    </location>
</feature>
<feature type="compositionally biased region" description="Basic residues" evidence="1">
    <location>
        <begin position="92"/>
        <end position="101"/>
    </location>
</feature>
<feature type="compositionally biased region" description="Low complexity" evidence="1">
    <location>
        <begin position="103"/>
        <end position="125"/>
    </location>
</feature>
<comment type="caution">
    <text evidence="3">The sequence shown here is derived from an EMBL/GenBank/DDBJ whole genome shotgun (WGS) entry which is preliminary data.</text>
</comment>